<accession>A0A5J5IH99</accession>
<dbReference type="RefSeq" id="WP_150414991.1">
    <property type="nucleotide sequence ID" value="NZ_VYQF01000002.1"/>
</dbReference>
<dbReference type="SUPFAM" id="SSF55729">
    <property type="entry name" value="Acyl-CoA N-acyltransferases (Nat)"/>
    <property type="match status" value="1"/>
</dbReference>
<protein>
    <submittedName>
        <fullName evidence="2">GNAT family N-acetyltransferase</fullName>
    </submittedName>
</protein>
<feature type="domain" description="N-acetyltransferase" evidence="1">
    <location>
        <begin position="38"/>
        <end position="145"/>
    </location>
</feature>
<comment type="caution">
    <text evidence="2">The sequence shown here is derived from an EMBL/GenBank/DDBJ whole genome shotgun (WGS) entry which is preliminary data.</text>
</comment>
<keyword evidence="2" id="KW-0808">Transferase</keyword>
<dbReference type="EMBL" id="VYQF01000002">
    <property type="protein sequence ID" value="KAA9039580.1"/>
    <property type="molecule type" value="Genomic_DNA"/>
</dbReference>
<evidence type="ECO:0000313" key="3">
    <source>
        <dbReference type="Proteomes" id="UP000326903"/>
    </source>
</evidence>
<dbReference type="InterPro" id="IPR000182">
    <property type="entry name" value="GNAT_dom"/>
</dbReference>
<dbReference type="InterPro" id="IPR016181">
    <property type="entry name" value="Acyl_CoA_acyltransferase"/>
</dbReference>
<evidence type="ECO:0000313" key="2">
    <source>
        <dbReference type="EMBL" id="KAA9039580.1"/>
    </source>
</evidence>
<evidence type="ECO:0000259" key="1">
    <source>
        <dbReference type="Pfam" id="PF00583"/>
    </source>
</evidence>
<organism evidence="2 3">
    <name type="scientific">Ginsengibacter hankyongi</name>
    <dbReference type="NCBI Taxonomy" id="2607284"/>
    <lineage>
        <taxon>Bacteria</taxon>
        <taxon>Pseudomonadati</taxon>
        <taxon>Bacteroidota</taxon>
        <taxon>Chitinophagia</taxon>
        <taxon>Chitinophagales</taxon>
        <taxon>Chitinophagaceae</taxon>
        <taxon>Ginsengibacter</taxon>
    </lineage>
</organism>
<keyword evidence="3" id="KW-1185">Reference proteome</keyword>
<dbReference type="AlphaFoldDB" id="A0A5J5IH99"/>
<dbReference type="Pfam" id="PF00583">
    <property type="entry name" value="Acetyltransf_1"/>
    <property type="match status" value="1"/>
</dbReference>
<gene>
    <name evidence="2" type="ORF">FW778_12265</name>
</gene>
<proteinExistence type="predicted"/>
<dbReference type="Proteomes" id="UP000326903">
    <property type="component" value="Unassembled WGS sequence"/>
</dbReference>
<dbReference type="GO" id="GO:0016747">
    <property type="term" value="F:acyltransferase activity, transferring groups other than amino-acyl groups"/>
    <property type="evidence" value="ECO:0007669"/>
    <property type="project" value="InterPro"/>
</dbReference>
<dbReference type="Gene3D" id="3.40.630.30">
    <property type="match status" value="1"/>
</dbReference>
<name>A0A5J5IH99_9BACT</name>
<sequence>MEKHLLLQDGDYAIWRHRGIPADALSFLDSIAWGNDGAVYEHKNTEAHIRLMHHPTLIAIHENAKMQGTAVFCNTPVSAGDKQYNCYYIRYFAASKEIKGKGVMKKYAVKVMEAIRDYEKEKTVFFACVEKGNSASYKTVQHAGYNNIGVIKTNGFSRFFPKAIKNIEQVKTDAIRNEVMSLLKKQYEQHALVQFNSIFLHDDYCILRENGEIVAGCQFHRVHWVINNLPGFMGKIIMNVVPLIPLLNKLFNPKKFEFLAFEGIYYKPGYENRLMELFEGLLAKEKLKSAMYWMGESCPLRKRIFENSKPGLLHSFIKNSDAFIMASFHDLNETEITELKSRPLFASAFDYI</sequence>
<reference evidence="2 3" key="1">
    <citation type="submission" date="2019-09" db="EMBL/GenBank/DDBJ databases">
        <title>Draft genome sequence of Ginsengibacter sp. BR5-29.</title>
        <authorList>
            <person name="Im W.-T."/>
        </authorList>
    </citation>
    <scope>NUCLEOTIDE SEQUENCE [LARGE SCALE GENOMIC DNA]</scope>
    <source>
        <strain evidence="2 3">BR5-29</strain>
    </source>
</reference>